<dbReference type="STRING" id="1873176.BFN67_10105"/>
<dbReference type="PANTHER" id="PTHR33606:SF3">
    <property type="entry name" value="PROTEIN YCII"/>
    <property type="match status" value="1"/>
</dbReference>
<reference evidence="3 4" key="1">
    <citation type="journal article" date="2016" name="Int. J. Syst. Evol. Microbiol.">
        <title>Pseudaminobacter manganicus sp. nov., isolated from sludge of a manganese mine.</title>
        <authorList>
            <person name="Li J."/>
            <person name="Huang J."/>
            <person name="Liao S."/>
            <person name="Wang G."/>
        </authorList>
    </citation>
    <scope>NUCLEOTIDE SEQUENCE [LARGE SCALE GENOMIC DNA]</scope>
    <source>
        <strain evidence="3 4">JH-7</strain>
    </source>
</reference>
<evidence type="ECO:0000256" key="1">
    <source>
        <dbReference type="ARBA" id="ARBA00007689"/>
    </source>
</evidence>
<protein>
    <recommendedName>
        <fullName evidence="2">YCII-related domain-containing protein</fullName>
    </recommendedName>
</protein>
<dbReference type="SUPFAM" id="SSF54909">
    <property type="entry name" value="Dimeric alpha+beta barrel"/>
    <property type="match status" value="1"/>
</dbReference>
<dbReference type="InterPro" id="IPR005545">
    <property type="entry name" value="YCII"/>
</dbReference>
<dbReference type="Proteomes" id="UP000191905">
    <property type="component" value="Unassembled WGS sequence"/>
</dbReference>
<comment type="similarity">
    <text evidence="1">Belongs to the YciI family.</text>
</comment>
<dbReference type="Gene3D" id="3.30.70.1060">
    <property type="entry name" value="Dimeric alpha+beta barrel"/>
    <property type="match status" value="1"/>
</dbReference>
<dbReference type="EMBL" id="MDET01000002">
    <property type="protein sequence ID" value="OQM77135.1"/>
    <property type="molecule type" value="Genomic_DNA"/>
</dbReference>
<dbReference type="InterPro" id="IPR011008">
    <property type="entry name" value="Dimeric_a/b-barrel"/>
</dbReference>
<organism evidence="3 4">
    <name type="scientific">Manganibacter manganicus</name>
    <dbReference type="NCBI Taxonomy" id="1873176"/>
    <lineage>
        <taxon>Bacteria</taxon>
        <taxon>Pseudomonadati</taxon>
        <taxon>Pseudomonadota</taxon>
        <taxon>Alphaproteobacteria</taxon>
        <taxon>Hyphomicrobiales</taxon>
        <taxon>Phyllobacteriaceae</taxon>
        <taxon>Manganibacter</taxon>
    </lineage>
</organism>
<dbReference type="NCBIfam" id="NF009507">
    <property type="entry name" value="PRK12865.1"/>
    <property type="match status" value="1"/>
</dbReference>
<keyword evidence="4" id="KW-1185">Reference proteome</keyword>
<dbReference type="Pfam" id="PF03795">
    <property type="entry name" value="YCII"/>
    <property type="match status" value="1"/>
</dbReference>
<dbReference type="RefSeq" id="WP_080917965.1">
    <property type="nucleotide sequence ID" value="NZ_MDET01000002.1"/>
</dbReference>
<dbReference type="PANTHER" id="PTHR33606">
    <property type="entry name" value="PROTEIN YCII"/>
    <property type="match status" value="1"/>
</dbReference>
<dbReference type="OrthoDB" id="2293521at2"/>
<evidence type="ECO:0000313" key="4">
    <source>
        <dbReference type="Proteomes" id="UP000191905"/>
    </source>
</evidence>
<evidence type="ECO:0000313" key="3">
    <source>
        <dbReference type="EMBL" id="OQM77135.1"/>
    </source>
</evidence>
<sequence>MLFALICTDKPGHLQLRQDTRPDHLAFLGKLNDENKLAFAGPFLDAEGKSNGTLSVIEAADLEAAKAIAASDPYARAGLFENVDVRAWNWVVNKPDAA</sequence>
<proteinExistence type="inferred from homology"/>
<feature type="domain" description="YCII-related" evidence="2">
    <location>
        <begin position="1"/>
        <end position="89"/>
    </location>
</feature>
<evidence type="ECO:0000259" key="2">
    <source>
        <dbReference type="Pfam" id="PF03795"/>
    </source>
</evidence>
<dbReference type="NCBIfam" id="NF009502">
    <property type="entry name" value="PRK12863.1-1"/>
    <property type="match status" value="1"/>
</dbReference>
<dbReference type="AlphaFoldDB" id="A0A1V8RVF6"/>
<comment type="caution">
    <text evidence="3">The sequence shown here is derived from an EMBL/GenBank/DDBJ whole genome shotgun (WGS) entry which is preliminary data.</text>
</comment>
<accession>A0A1V8RVF6</accession>
<name>A0A1V8RVF6_9HYPH</name>
<gene>
    <name evidence="3" type="ORF">BFN67_10105</name>
</gene>
<dbReference type="InterPro" id="IPR051807">
    <property type="entry name" value="Sec-metab_biosynth-assoc"/>
</dbReference>